<evidence type="ECO:0000313" key="2">
    <source>
        <dbReference type="Proteomes" id="UP000326944"/>
    </source>
</evidence>
<accession>A0A5P8P2B0</accession>
<dbReference type="AlphaFoldDB" id="A0A5P8P2B0"/>
<reference evidence="1 2" key="1">
    <citation type="submission" date="2019-09" db="EMBL/GenBank/DDBJ databases">
        <title>Sulfurimonas gotlandica sp. nov., a chemoautotrophic and psychrotolerant epsilonproteobacterium isolated from a pelagic redoxcline, and an emended description of the genus Sulfurimonas.</title>
        <authorList>
            <person name="Wang S."/>
            <person name="Jiang L."/>
            <person name="Shao S."/>
        </authorList>
    </citation>
    <scope>NUCLEOTIDE SEQUENCE [LARGE SCALE GENOMIC DNA]</scope>
    <source>
        <strain evidence="1 2">GYSZ_1</strain>
    </source>
</reference>
<gene>
    <name evidence="1" type="ORF">FJR48_08650</name>
</gene>
<dbReference type="KEGG" id="sulg:FJR48_08650"/>
<name>A0A5P8P2B0_9BACT</name>
<dbReference type="EMBL" id="CP043617">
    <property type="protein sequence ID" value="QFR49796.1"/>
    <property type="molecule type" value="Genomic_DNA"/>
</dbReference>
<proteinExistence type="predicted"/>
<dbReference type="OrthoDB" id="9850342at2"/>
<organism evidence="1 2">
    <name type="scientific">Sulfurimonas lithotrophica</name>
    <dbReference type="NCBI Taxonomy" id="2590022"/>
    <lineage>
        <taxon>Bacteria</taxon>
        <taxon>Pseudomonadati</taxon>
        <taxon>Campylobacterota</taxon>
        <taxon>Epsilonproteobacteria</taxon>
        <taxon>Campylobacterales</taxon>
        <taxon>Sulfurimonadaceae</taxon>
        <taxon>Sulfurimonas</taxon>
    </lineage>
</organism>
<dbReference type="Proteomes" id="UP000326944">
    <property type="component" value="Chromosome"/>
</dbReference>
<sequence>MINYEKANEVLFVLYALDEQEKDFKASKISIQKIVYLANILLPIKKISLAICEFITYHRGPFSSELQNILDQLSMFGLIDIIDFEKHEIKDNISYINYKITDLGKKLVSDLVQYKYQKEKYTWFNIICKVSILYTVKLKYFDNLDGIVKLVYQDPTFLSARNTENKIELIDIEKFPQTKELIDICIREYADKDFTQEYLFEMIVLTMFEFYYSKYLETKDDKYA</sequence>
<protein>
    <submittedName>
        <fullName evidence="1">Uncharacterized protein</fullName>
    </submittedName>
</protein>
<evidence type="ECO:0000313" key="1">
    <source>
        <dbReference type="EMBL" id="QFR49796.1"/>
    </source>
</evidence>
<dbReference type="RefSeq" id="WP_152307743.1">
    <property type="nucleotide sequence ID" value="NZ_CP043617.1"/>
</dbReference>
<keyword evidence="2" id="KW-1185">Reference proteome</keyword>